<keyword evidence="3" id="KW-1185">Reference proteome</keyword>
<sequence>MARLQTLLVISWAAQVYSTVPIEGVNTFVPQWLIEVFPGRPYQVLNGTIQEVERRAMELNPNWHDYYIANSTKLPSAESPQQQKMTRQLEAS</sequence>
<reference evidence="2 3" key="2">
    <citation type="journal article" date="2017" name="Sci. Rep.">
        <title>Ant-infecting Ophiocordyceps genomes reveal a high diversity of potential behavioral manipulation genes and a possible major role for enterotoxins.</title>
        <authorList>
            <person name="de Bekker C."/>
            <person name="Ohm R.A."/>
            <person name="Evans H.C."/>
            <person name="Brachmann A."/>
            <person name="Hughes D.P."/>
        </authorList>
    </citation>
    <scope>NUCLEOTIDE SEQUENCE [LARGE SCALE GENOMIC DNA]</scope>
    <source>
        <strain evidence="2 3">SC16a</strain>
    </source>
</reference>
<evidence type="ECO:0000313" key="2">
    <source>
        <dbReference type="EMBL" id="PFH61008.1"/>
    </source>
</evidence>
<evidence type="ECO:0000256" key="1">
    <source>
        <dbReference type="SAM" id="SignalP"/>
    </source>
</evidence>
<comment type="caution">
    <text evidence="2">The sequence shown here is derived from an EMBL/GenBank/DDBJ whole genome shotgun (WGS) entry which is preliminary data.</text>
</comment>
<keyword evidence="1" id="KW-0732">Signal</keyword>
<dbReference type="Proteomes" id="UP000037136">
    <property type="component" value="Unassembled WGS sequence"/>
</dbReference>
<dbReference type="EMBL" id="LAZP02000095">
    <property type="protein sequence ID" value="PFH61008.1"/>
    <property type="molecule type" value="Genomic_DNA"/>
</dbReference>
<dbReference type="AlphaFoldDB" id="A0A2A9PI36"/>
<accession>A0A2A9PI36</accession>
<dbReference type="STRING" id="268505.A0A2A9PI36"/>
<reference evidence="2 3" key="1">
    <citation type="journal article" date="2015" name="BMC Genomics">
        <title>Gene expression during zombie ant biting behavior reflects the complexity underlying fungal parasitic behavioral manipulation.</title>
        <authorList>
            <person name="de Bekker C."/>
            <person name="Ohm R.A."/>
            <person name="Loreto R.G."/>
            <person name="Sebastian A."/>
            <person name="Albert I."/>
            <person name="Merrow M."/>
            <person name="Brachmann A."/>
            <person name="Hughes D.P."/>
        </authorList>
    </citation>
    <scope>NUCLEOTIDE SEQUENCE [LARGE SCALE GENOMIC DNA]</scope>
    <source>
        <strain evidence="2 3">SC16a</strain>
    </source>
</reference>
<evidence type="ECO:0008006" key="4">
    <source>
        <dbReference type="Google" id="ProtNLM"/>
    </source>
</evidence>
<gene>
    <name evidence="2" type="ORF">XA68_18426</name>
</gene>
<organism evidence="2 3">
    <name type="scientific">Ophiocordyceps unilateralis</name>
    <name type="common">Zombie-ant fungus</name>
    <name type="synonym">Torrubia unilateralis</name>
    <dbReference type="NCBI Taxonomy" id="268505"/>
    <lineage>
        <taxon>Eukaryota</taxon>
        <taxon>Fungi</taxon>
        <taxon>Dikarya</taxon>
        <taxon>Ascomycota</taxon>
        <taxon>Pezizomycotina</taxon>
        <taxon>Sordariomycetes</taxon>
        <taxon>Hypocreomycetidae</taxon>
        <taxon>Hypocreales</taxon>
        <taxon>Ophiocordycipitaceae</taxon>
        <taxon>Ophiocordyceps</taxon>
    </lineage>
</organism>
<protein>
    <recommendedName>
        <fullName evidence="4">Secreted protein</fullName>
    </recommendedName>
</protein>
<evidence type="ECO:0000313" key="3">
    <source>
        <dbReference type="Proteomes" id="UP000037136"/>
    </source>
</evidence>
<dbReference type="OrthoDB" id="3552888at2759"/>
<proteinExistence type="predicted"/>
<feature type="signal peptide" evidence="1">
    <location>
        <begin position="1"/>
        <end position="18"/>
    </location>
</feature>
<feature type="chain" id="PRO_5012021417" description="Secreted protein" evidence="1">
    <location>
        <begin position="19"/>
        <end position="92"/>
    </location>
</feature>
<name>A0A2A9PI36_OPHUN</name>